<evidence type="ECO:0000313" key="12">
    <source>
        <dbReference type="Proteomes" id="UP000262379"/>
    </source>
</evidence>
<keyword evidence="4 9" id="KW-0132">Cell division</keyword>
<evidence type="ECO:0000256" key="7">
    <source>
        <dbReference type="ARBA" id="ARBA00023136"/>
    </source>
</evidence>
<dbReference type="Gene3D" id="3.40.50.11690">
    <property type="entry name" value="Cell division protein FtsQ/DivIB"/>
    <property type="match status" value="1"/>
</dbReference>
<gene>
    <name evidence="9" type="primary">ftsQ</name>
    <name evidence="11" type="ORF">DY251_08070</name>
</gene>
<comment type="similarity">
    <text evidence="9">Belongs to the FtsQ/DivIB family. FtsQ subfamily.</text>
</comment>
<dbReference type="GO" id="GO:0032153">
    <property type="term" value="C:cell division site"/>
    <property type="evidence" value="ECO:0007669"/>
    <property type="project" value="UniProtKB-UniRule"/>
</dbReference>
<dbReference type="EMBL" id="QURN01000005">
    <property type="protein sequence ID" value="RFC68216.1"/>
    <property type="molecule type" value="Genomic_DNA"/>
</dbReference>
<dbReference type="PANTHER" id="PTHR35851">
    <property type="entry name" value="CELL DIVISION PROTEIN FTSQ"/>
    <property type="match status" value="1"/>
</dbReference>
<dbReference type="RefSeq" id="WP_116623359.1">
    <property type="nucleotide sequence ID" value="NZ_QURN01000005.1"/>
</dbReference>
<keyword evidence="8 9" id="KW-0131">Cell cycle</keyword>
<protein>
    <recommendedName>
        <fullName evidence="9">Cell division protein FtsQ</fullName>
    </recommendedName>
</protein>
<accession>A0A371XG65</accession>
<evidence type="ECO:0000256" key="2">
    <source>
        <dbReference type="ARBA" id="ARBA00022475"/>
    </source>
</evidence>
<dbReference type="Proteomes" id="UP000262379">
    <property type="component" value="Unassembled WGS sequence"/>
</dbReference>
<evidence type="ECO:0000313" key="11">
    <source>
        <dbReference type="EMBL" id="RFC68216.1"/>
    </source>
</evidence>
<dbReference type="InterPro" id="IPR005548">
    <property type="entry name" value="Cell_div_FtsQ/DivIB_C"/>
</dbReference>
<dbReference type="PROSITE" id="PS51779">
    <property type="entry name" value="POTRA"/>
    <property type="match status" value="1"/>
</dbReference>
<keyword evidence="6 9" id="KW-1133">Transmembrane helix</keyword>
<dbReference type="Pfam" id="PF03799">
    <property type="entry name" value="FtsQ_DivIB_C"/>
    <property type="match status" value="1"/>
</dbReference>
<name>A0A371XG65_9HYPH</name>
<sequence length="305" mass="34302">MLNGLWRPVPGSRLEAEQGFVLPRPLRKPVRFLARYCRGEIQPPRYTNAAMTAFLFAATGIYGTYLGGFMPDVAQAVTARTGFAVDEINVTGNREVSEIDVLDRLELTGWTSLIGFDASAARDRITKLPWVENASVRKIYPDTIEVKLDERKPFAIWQHDGQLSVIERSGNIIASYNDGTRSPLPLLLGLGAPEVGANFVSSMQDHPDIATRVRAYIRVADRRWDLKLDNGVDVMLPETSVDEALDRLDKMSREQKIFDRDIVSIDLRLADRAVFALTDEAMIRRETELKEQAAANRKKKPETRT</sequence>
<dbReference type="InterPro" id="IPR026579">
    <property type="entry name" value="FtsQ"/>
</dbReference>
<evidence type="ECO:0000256" key="5">
    <source>
        <dbReference type="ARBA" id="ARBA00022692"/>
    </source>
</evidence>
<comment type="caution">
    <text evidence="11">The sequence shown here is derived from an EMBL/GenBank/DDBJ whole genome shotgun (WGS) entry which is preliminary data.</text>
</comment>
<dbReference type="InterPro" id="IPR045335">
    <property type="entry name" value="FtsQ_C_sf"/>
</dbReference>
<keyword evidence="7 9" id="KW-0472">Membrane</keyword>
<dbReference type="AlphaFoldDB" id="A0A371XG65"/>
<comment type="subcellular location">
    <subcellularLocation>
        <location evidence="9">Cell inner membrane</location>
        <topology evidence="9">Single-pass type II membrane protein</topology>
    </subcellularLocation>
    <subcellularLocation>
        <location evidence="1">Membrane</location>
    </subcellularLocation>
    <text evidence="9">Localizes to the division septum.</text>
</comment>
<evidence type="ECO:0000256" key="4">
    <source>
        <dbReference type="ARBA" id="ARBA00022618"/>
    </source>
</evidence>
<dbReference type="InterPro" id="IPR013685">
    <property type="entry name" value="POTRA_FtsQ_type"/>
</dbReference>
<reference evidence="12" key="1">
    <citation type="submission" date="2018-08" db="EMBL/GenBank/DDBJ databases">
        <authorList>
            <person name="Im W.T."/>
        </authorList>
    </citation>
    <scope>NUCLEOTIDE SEQUENCE [LARGE SCALE GENOMIC DNA]</scope>
    <source>
        <strain evidence="12">LA-28</strain>
    </source>
</reference>
<dbReference type="InterPro" id="IPR034746">
    <property type="entry name" value="POTRA"/>
</dbReference>
<dbReference type="GO" id="GO:0090529">
    <property type="term" value="P:cell septum assembly"/>
    <property type="evidence" value="ECO:0007669"/>
    <property type="project" value="InterPro"/>
</dbReference>
<evidence type="ECO:0000256" key="6">
    <source>
        <dbReference type="ARBA" id="ARBA00022989"/>
    </source>
</evidence>
<dbReference type="GO" id="GO:0043093">
    <property type="term" value="P:FtsZ-dependent cytokinesis"/>
    <property type="evidence" value="ECO:0007669"/>
    <property type="project" value="UniProtKB-UniRule"/>
</dbReference>
<evidence type="ECO:0000256" key="8">
    <source>
        <dbReference type="ARBA" id="ARBA00023306"/>
    </source>
</evidence>
<dbReference type="GO" id="GO:0005886">
    <property type="term" value="C:plasma membrane"/>
    <property type="evidence" value="ECO:0007669"/>
    <property type="project" value="UniProtKB-SubCell"/>
</dbReference>
<dbReference type="PANTHER" id="PTHR35851:SF1">
    <property type="entry name" value="CELL DIVISION PROTEIN FTSQ"/>
    <property type="match status" value="1"/>
</dbReference>
<keyword evidence="5 9" id="KW-0812">Transmembrane</keyword>
<evidence type="ECO:0000256" key="3">
    <source>
        <dbReference type="ARBA" id="ARBA00022519"/>
    </source>
</evidence>
<dbReference type="Gene3D" id="3.10.20.310">
    <property type="entry name" value="membrane protein fhac"/>
    <property type="match status" value="1"/>
</dbReference>
<keyword evidence="12" id="KW-1185">Reference proteome</keyword>
<dbReference type="HAMAP" id="MF_00911">
    <property type="entry name" value="FtsQ_subfam"/>
    <property type="match status" value="1"/>
</dbReference>
<evidence type="ECO:0000256" key="1">
    <source>
        <dbReference type="ARBA" id="ARBA00004370"/>
    </source>
</evidence>
<organism evidence="11 12">
    <name type="scientific">Mesorhizobium denitrificans</name>
    <dbReference type="NCBI Taxonomy" id="2294114"/>
    <lineage>
        <taxon>Bacteria</taxon>
        <taxon>Pseudomonadati</taxon>
        <taxon>Pseudomonadota</taxon>
        <taxon>Alphaproteobacteria</taxon>
        <taxon>Hyphomicrobiales</taxon>
        <taxon>Phyllobacteriaceae</taxon>
        <taxon>Mesorhizobium</taxon>
    </lineage>
</organism>
<comment type="function">
    <text evidence="9">Essential cell division protein.</text>
</comment>
<evidence type="ECO:0000256" key="9">
    <source>
        <dbReference type="HAMAP-Rule" id="MF_00911"/>
    </source>
</evidence>
<keyword evidence="3 9" id="KW-0997">Cell inner membrane</keyword>
<keyword evidence="2 9" id="KW-1003">Cell membrane</keyword>
<evidence type="ECO:0000259" key="10">
    <source>
        <dbReference type="PROSITE" id="PS51779"/>
    </source>
</evidence>
<proteinExistence type="inferred from homology"/>
<feature type="domain" description="POTRA" evidence="10">
    <location>
        <begin position="83"/>
        <end position="151"/>
    </location>
</feature>
<dbReference type="Pfam" id="PF08478">
    <property type="entry name" value="POTRA_1"/>
    <property type="match status" value="1"/>
</dbReference>